<accession>A0A1Y1ZYL6</accession>
<sequence>MLNKDWIAEGKRLASSVSPYATGEATEELLWRTLIADLRQDFEPWSSVSGHTCLPGNAEYGYFFRLISGDFPWNADTPVWRREINVSDCRRRCKNFLAAFEKHGAGRVLFTTEGGLLGLGPKGMLAGDRISLIFGARVPFVLRKAEAGGWSLVGECYVRGIMHGEALEGKLAEKIDLV</sequence>
<organism evidence="1 2">
    <name type="scientific">Clohesyomyces aquaticus</name>
    <dbReference type="NCBI Taxonomy" id="1231657"/>
    <lineage>
        <taxon>Eukaryota</taxon>
        <taxon>Fungi</taxon>
        <taxon>Dikarya</taxon>
        <taxon>Ascomycota</taxon>
        <taxon>Pezizomycotina</taxon>
        <taxon>Dothideomycetes</taxon>
        <taxon>Pleosporomycetidae</taxon>
        <taxon>Pleosporales</taxon>
        <taxon>Lindgomycetaceae</taxon>
        <taxon>Clohesyomyces</taxon>
    </lineage>
</organism>
<dbReference type="PANTHER" id="PTHR24148:SF80">
    <property type="entry name" value="HETEROKARYON INCOMPATIBILITY DOMAIN-CONTAINING PROTEIN"/>
    <property type="match status" value="1"/>
</dbReference>
<keyword evidence="2" id="KW-1185">Reference proteome</keyword>
<dbReference type="AlphaFoldDB" id="A0A1Y1ZYL6"/>
<reference evidence="1 2" key="1">
    <citation type="submission" date="2016-07" db="EMBL/GenBank/DDBJ databases">
        <title>Pervasive Adenine N6-methylation of Active Genes in Fungi.</title>
        <authorList>
            <consortium name="DOE Joint Genome Institute"/>
            <person name="Mondo S.J."/>
            <person name="Dannebaum R.O."/>
            <person name="Kuo R.C."/>
            <person name="Labutti K."/>
            <person name="Haridas S."/>
            <person name="Kuo A."/>
            <person name="Salamov A."/>
            <person name="Ahrendt S.R."/>
            <person name="Lipzen A."/>
            <person name="Sullivan W."/>
            <person name="Andreopoulos W.B."/>
            <person name="Clum A."/>
            <person name="Lindquist E."/>
            <person name="Daum C."/>
            <person name="Ramamoorthy G.K."/>
            <person name="Gryganskyi A."/>
            <person name="Culley D."/>
            <person name="Magnuson J.K."/>
            <person name="James T.Y."/>
            <person name="O'Malley M.A."/>
            <person name="Stajich J.E."/>
            <person name="Spatafora J.W."/>
            <person name="Visel A."/>
            <person name="Grigoriev I.V."/>
        </authorList>
    </citation>
    <scope>NUCLEOTIDE SEQUENCE [LARGE SCALE GENOMIC DNA]</scope>
    <source>
        <strain evidence="1 2">CBS 115471</strain>
    </source>
</reference>
<dbReference type="PANTHER" id="PTHR24148">
    <property type="entry name" value="ANKYRIN REPEAT DOMAIN-CONTAINING PROTEIN 39 HOMOLOG-RELATED"/>
    <property type="match status" value="1"/>
</dbReference>
<evidence type="ECO:0008006" key="3">
    <source>
        <dbReference type="Google" id="ProtNLM"/>
    </source>
</evidence>
<dbReference type="STRING" id="1231657.A0A1Y1ZYL6"/>
<dbReference type="InterPro" id="IPR052895">
    <property type="entry name" value="HetReg/Transcr_Mod"/>
</dbReference>
<dbReference type="Proteomes" id="UP000193144">
    <property type="component" value="Unassembled WGS sequence"/>
</dbReference>
<comment type="caution">
    <text evidence="1">The sequence shown here is derived from an EMBL/GenBank/DDBJ whole genome shotgun (WGS) entry which is preliminary data.</text>
</comment>
<evidence type="ECO:0000313" key="1">
    <source>
        <dbReference type="EMBL" id="ORY14865.1"/>
    </source>
</evidence>
<dbReference type="OrthoDB" id="3683271at2759"/>
<dbReference type="Pfam" id="PF26639">
    <property type="entry name" value="Het-6_barrel"/>
    <property type="match status" value="1"/>
</dbReference>
<proteinExistence type="predicted"/>
<gene>
    <name evidence="1" type="ORF">BCR34DRAFT_644590</name>
</gene>
<protein>
    <recommendedName>
        <fullName evidence="3">Heterokaryon incompatibility protein-domain-containing protein</fullName>
    </recommendedName>
</protein>
<evidence type="ECO:0000313" key="2">
    <source>
        <dbReference type="Proteomes" id="UP000193144"/>
    </source>
</evidence>
<name>A0A1Y1ZYL6_9PLEO</name>
<dbReference type="EMBL" id="MCFA01000029">
    <property type="protein sequence ID" value="ORY14865.1"/>
    <property type="molecule type" value="Genomic_DNA"/>
</dbReference>